<gene>
    <name evidence="1" type="ORF">PQ457_10725</name>
</gene>
<dbReference type="RefSeq" id="WP_273616861.1">
    <property type="nucleotide sequence ID" value="NZ_CP117417.1"/>
</dbReference>
<proteinExistence type="predicted"/>
<name>A0ABY7TTT3_9SPHN</name>
<evidence type="ECO:0000313" key="1">
    <source>
        <dbReference type="EMBL" id="WCT76416.1"/>
    </source>
</evidence>
<reference evidence="1 2" key="1">
    <citation type="submission" date="2023-02" db="EMBL/GenBank/DDBJ databases">
        <title>Genome sequence of Novosphingobium humi KACC 19094.</title>
        <authorList>
            <person name="Kim S."/>
            <person name="Heo J."/>
            <person name="Kwon S.-W."/>
        </authorList>
    </citation>
    <scope>NUCLEOTIDE SEQUENCE [LARGE SCALE GENOMIC DNA]</scope>
    <source>
        <strain evidence="1 2">KACC 19094</strain>
    </source>
</reference>
<evidence type="ECO:0000313" key="2">
    <source>
        <dbReference type="Proteomes" id="UP001218231"/>
    </source>
</evidence>
<dbReference type="Proteomes" id="UP001218231">
    <property type="component" value="Chromosome"/>
</dbReference>
<sequence>MKLTGLSAAELLTLHADVADELRHREITRSSNNPAGDYAEYLFCKAFGWVQADNSVKSFDATDPATKMRYQIKSRRLTAPNTSRQLSALRNLKDQGFDYLAGLLFDRNYGIERAALIPYDQVLKLSKYGEHTNSWRFMLRDSVWLEAGVIDVSDKLRAMVIQ</sequence>
<protein>
    <recommendedName>
        <fullName evidence="3">Restriction endonuclease</fullName>
    </recommendedName>
</protein>
<evidence type="ECO:0008006" key="3">
    <source>
        <dbReference type="Google" id="ProtNLM"/>
    </source>
</evidence>
<accession>A0ABY7TTT3</accession>
<keyword evidence="2" id="KW-1185">Reference proteome</keyword>
<dbReference type="EMBL" id="CP117417">
    <property type="protein sequence ID" value="WCT76416.1"/>
    <property type="molecule type" value="Genomic_DNA"/>
</dbReference>
<organism evidence="1 2">
    <name type="scientific">Novosphingobium humi</name>
    <dbReference type="NCBI Taxonomy" id="2282397"/>
    <lineage>
        <taxon>Bacteria</taxon>
        <taxon>Pseudomonadati</taxon>
        <taxon>Pseudomonadota</taxon>
        <taxon>Alphaproteobacteria</taxon>
        <taxon>Sphingomonadales</taxon>
        <taxon>Sphingomonadaceae</taxon>
        <taxon>Novosphingobium</taxon>
    </lineage>
</organism>